<feature type="domain" description="Pyruvate carboxyltransferase" evidence="1">
    <location>
        <begin position="124"/>
        <end position="244"/>
    </location>
</feature>
<dbReference type="EMBL" id="CP003108">
    <property type="protein sequence ID" value="AET70571.1"/>
    <property type="molecule type" value="Genomic_DNA"/>
</dbReference>
<name>G7W763_DESOD</name>
<dbReference type="CDD" id="cd07944">
    <property type="entry name" value="DRE_TIM_HOA_like"/>
    <property type="match status" value="1"/>
</dbReference>
<dbReference type="PATRIC" id="fig|768706.3.peg.5281"/>
<proteinExistence type="predicted"/>
<reference evidence="3" key="1">
    <citation type="submission" date="2011-11" db="EMBL/GenBank/DDBJ databases">
        <title>Complete sequence of Desulfosporosinus orientis DSM 765.</title>
        <authorList>
            <person name="Lucas S."/>
            <person name="Han J."/>
            <person name="Lapidus A."/>
            <person name="Cheng J.-F."/>
            <person name="Goodwin L."/>
            <person name="Pitluck S."/>
            <person name="Peters L."/>
            <person name="Ovchinnikova G."/>
            <person name="Teshima H."/>
            <person name="Detter J.C."/>
            <person name="Han C."/>
            <person name="Tapia R."/>
            <person name="Land M."/>
            <person name="Hauser L."/>
            <person name="Kyrpides N."/>
            <person name="Ivanova N."/>
            <person name="Pagani I."/>
            <person name="Pester M."/>
            <person name="Spring S."/>
            <person name="Ollivier B."/>
            <person name="Rattei T."/>
            <person name="Klenk H.-P."/>
            <person name="Wagner M."/>
            <person name="Loy A."/>
            <person name="Woyke T."/>
        </authorList>
    </citation>
    <scope>NUCLEOTIDE SEQUENCE [LARGE SCALE GENOMIC DNA]</scope>
    <source>
        <strain evidence="3">ATCC 19365 / DSM 765 / NCIMB 8382 / VKM B-1628</strain>
    </source>
</reference>
<dbReference type="RefSeq" id="WP_014187375.1">
    <property type="nucleotide sequence ID" value="NC_016584.1"/>
</dbReference>
<dbReference type="KEGG" id="dor:Desor_5186"/>
<organism evidence="2 3">
    <name type="scientific">Desulfosporosinus orientis (strain ATCC 19365 / DSM 765 / NCIMB 8382 / VKM B-1628 / Singapore I)</name>
    <name type="common">Desulfotomaculum orientis</name>
    <dbReference type="NCBI Taxonomy" id="768706"/>
    <lineage>
        <taxon>Bacteria</taxon>
        <taxon>Bacillati</taxon>
        <taxon>Bacillota</taxon>
        <taxon>Clostridia</taxon>
        <taxon>Eubacteriales</taxon>
        <taxon>Desulfitobacteriaceae</taxon>
        <taxon>Desulfosporosinus</taxon>
    </lineage>
</organism>
<dbReference type="Proteomes" id="UP000006346">
    <property type="component" value="Chromosome"/>
</dbReference>
<gene>
    <name evidence="2" type="ordered locus">Desor_5186</name>
</gene>
<reference evidence="2 3" key="2">
    <citation type="journal article" date="2012" name="J. Bacteriol.">
        <title>Complete genome sequences of Desulfosporosinus orientis DSM765T, Desulfosporosinus youngiae DSM17734T, Desulfosporosinus meridiei DSM13257T, and Desulfosporosinus acidiphilus DSM22704T.</title>
        <authorList>
            <person name="Pester M."/>
            <person name="Brambilla E."/>
            <person name="Alazard D."/>
            <person name="Rattei T."/>
            <person name="Weinmaier T."/>
            <person name="Han J."/>
            <person name="Lucas S."/>
            <person name="Lapidus A."/>
            <person name="Cheng J.F."/>
            <person name="Goodwin L."/>
            <person name="Pitluck S."/>
            <person name="Peters L."/>
            <person name="Ovchinnikova G."/>
            <person name="Teshima H."/>
            <person name="Detter J.C."/>
            <person name="Han C.S."/>
            <person name="Tapia R."/>
            <person name="Land M.L."/>
            <person name="Hauser L."/>
            <person name="Kyrpides N.C."/>
            <person name="Ivanova N.N."/>
            <person name="Pagani I."/>
            <person name="Huntmann M."/>
            <person name="Wei C.L."/>
            <person name="Davenport K.W."/>
            <person name="Daligault H."/>
            <person name="Chain P.S."/>
            <person name="Chen A."/>
            <person name="Mavromatis K."/>
            <person name="Markowitz V."/>
            <person name="Szeto E."/>
            <person name="Mikhailova N."/>
            <person name="Pati A."/>
            <person name="Wagner M."/>
            <person name="Woyke T."/>
            <person name="Ollivier B."/>
            <person name="Klenk H.P."/>
            <person name="Spring S."/>
            <person name="Loy A."/>
        </authorList>
    </citation>
    <scope>NUCLEOTIDE SEQUENCE [LARGE SCALE GENOMIC DNA]</scope>
    <source>
        <strain evidence="3">ATCC 19365 / DSM 765 / NCIMB 8382 / VKM B-1628</strain>
    </source>
</reference>
<keyword evidence="3" id="KW-1185">Reference proteome</keyword>
<dbReference type="GO" id="GO:0003824">
    <property type="term" value="F:catalytic activity"/>
    <property type="evidence" value="ECO:0007669"/>
    <property type="project" value="InterPro"/>
</dbReference>
<dbReference type="Pfam" id="PF00682">
    <property type="entry name" value="HMGL-like"/>
    <property type="match status" value="1"/>
</dbReference>
<accession>G7W763</accession>
<dbReference type="AlphaFoldDB" id="G7W763"/>
<sequence length="526" mass="60132">MNSIKVLDVTLRDGGCVNEFNFGQDYMDKILEALERSGVDFIELGYIDEKNGSVSGRTQYSNEQVISTSFLKHKLPGITYVAMMDYGKFDVDKFQDRQESGIDGIRLAFHKKNWKDVTTLGRTIIDKGYQFYVQPMLTLRYSDMELLELIKSVNEYLPDASGFYIVDSFGEMRGTDVTRLMHLVDNNLNPGIALGFHSHNNLQLSYSNAMSLLSFPTNRNLMLDASVMGMGKGAGNLNTELLLEHLNLYYGKTYRIAPLLELIDQVINTLHKEMYWGYAAEYYLSSVNHCTPSYAGHFYNKHMLPIDQVAELLGMIEEDKKNSFDRQYAENLYLKYNASKTFDDTDVVDRLRKQFAGKRVLLVAPGKSIKDAADKISEIVTDRDVVSISLNNFEYDTDYVLTTRAEVFAEAQERGKAIIAPSRLTQICMDMVQVIDYQKWIIVDDETYDSSSVIALRLLEELGAREIILAGFDGFSININENYFNTTLRHPVTEEQAVQRNEFYKNLIGRVSEKVKVRFLTKSLYQ</sequence>
<dbReference type="eggNOG" id="COG0119">
    <property type="taxonomic scope" value="Bacteria"/>
</dbReference>
<evidence type="ECO:0000313" key="2">
    <source>
        <dbReference type="EMBL" id="AET70571.1"/>
    </source>
</evidence>
<evidence type="ECO:0000259" key="1">
    <source>
        <dbReference type="Pfam" id="PF00682"/>
    </source>
</evidence>
<dbReference type="OrthoDB" id="9804858at2"/>
<dbReference type="HOGENOM" id="CLU_037512_0_0_9"/>
<protein>
    <submittedName>
        <fullName evidence="2">Isopropylmalate/homocitrate/citramalate synthase</fullName>
    </submittedName>
</protein>
<evidence type="ECO:0000313" key="3">
    <source>
        <dbReference type="Proteomes" id="UP000006346"/>
    </source>
</evidence>
<dbReference type="InterPro" id="IPR000891">
    <property type="entry name" value="PYR_CT"/>
</dbReference>
<dbReference type="Gene3D" id="3.20.20.70">
    <property type="entry name" value="Aldolase class I"/>
    <property type="match status" value="1"/>
</dbReference>
<dbReference type="STRING" id="768706.Desor_5186"/>
<dbReference type="InterPro" id="IPR013785">
    <property type="entry name" value="Aldolase_TIM"/>
</dbReference>
<dbReference type="SUPFAM" id="SSF51569">
    <property type="entry name" value="Aldolase"/>
    <property type="match status" value="1"/>
</dbReference>